<dbReference type="Proteomes" id="UP000245910">
    <property type="component" value="Chromosome I"/>
</dbReference>
<dbReference type="AlphaFoldDB" id="A0A2L2TLA1"/>
<sequence>MGQRGSGCIRRRKHKHNQSAINSAISSGFGLNTTGPDFLTTPICRNTKTIRPPWGTITTTVQCSVNSPMLTPRAHCSDNTLVPDKLTRRSHIKAHFIHKAIRIRNQTVPVRRQRLSQDSKSLTDRVSCRHLN</sequence>
<name>A0A2L2TLA1_9HYPO</name>
<dbReference type="EMBL" id="LN649229">
    <property type="protein sequence ID" value="CEI63946.1"/>
    <property type="molecule type" value="Genomic_DNA"/>
</dbReference>
<organism evidence="1 2">
    <name type="scientific">Fusarium venenatum</name>
    <dbReference type="NCBI Taxonomy" id="56646"/>
    <lineage>
        <taxon>Eukaryota</taxon>
        <taxon>Fungi</taxon>
        <taxon>Dikarya</taxon>
        <taxon>Ascomycota</taxon>
        <taxon>Pezizomycotina</taxon>
        <taxon>Sordariomycetes</taxon>
        <taxon>Hypocreomycetidae</taxon>
        <taxon>Hypocreales</taxon>
        <taxon>Nectriaceae</taxon>
        <taxon>Fusarium</taxon>
    </lineage>
</organism>
<evidence type="ECO:0000313" key="2">
    <source>
        <dbReference type="Proteomes" id="UP000245910"/>
    </source>
</evidence>
<proteinExistence type="predicted"/>
<protein>
    <submittedName>
        <fullName evidence="1">Uncharacterized protein</fullName>
    </submittedName>
</protein>
<accession>A0A2L2TLA1</accession>
<keyword evidence="2" id="KW-1185">Reference proteome</keyword>
<reference evidence="2" key="1">
    <citation type="submission" date="2014-10" db="EMBL/GenBank/DDBJ databases">
        <authorList>
            <person name="King R."/>
        </authorList>
    </citation>
    <scope>NUCLEOTIDE SEQUENCE [LARGE SCALE GENOMIC DNA]</scope>
    <source>
        <strain evidence="2">A3/5</strain>
    </source>
</reference>
<evidence type="ECO:0000313" key="1">
    <source>
        <dbReference type="EMBL" id="CEI63946.1"/>
    </source>
</evidence>